<reference evidence="3 4" key="1">
    <citation type="submission" date="2016-12" db="EMBL/GenBank/DDBJ databases">
        <title>Diversity of luminous bacteria.</title>
        <authorList>
            <person name="Yoshizawa S."/>
            <person name="Kogure K."/>
        </authorList>
    </citation>
    <scope>NUCLEOTIDE SEQUENCE [LARGE SCALE GENOMIC DNA]</scope>
    <source>
        <strain evidence="3 4">SA4-48</strain>
    </source>
</reference>
<dbReference type="OrthoDB" id="9796655at2"/>
<gene>
    <name evidence="3" type="ORF">BTO11_03485</name>
</gene>
<keyword evidence="1" id="KW-0597">Phosphoprotein</keyword>
<dbReference type="Proteomes" id="UP000239007">
    <property type="component" value="Unassembled WGS sequence"/>
</dbReference>
<dbReference type="RefSeq" id="WP_105051279.1">
    <property type="nucleotide sequence ID" value="NZ_BMYG01000004.1"/>
</dbReference>
<proteinExistence type="predicted"/>
<dbReference type="InterPro" id="IPR001789">
    <property type="entry name" value="Sig_transdc_resp-reg_receiver"/>
</dbReference>
<dbReference type="Gene3D" id="3.40.50.2300">
    <property type="match status" value="1"/>
</dbReference>
<dbReference type="PANTHER" id="PTHR44520:SF2">
    <property type="entry name" value="RESPONSE REGULATOR RCP1"/>
    <property type="match status" value="1"/>
</dbReference>
<keyword evidence="4" id="KW-1185">Reference proteome</keyword>
<feature type="modified residue" description="4-aspartylphosphate" evidence="1">
    <location>
        <position position="66"/>
    </location>
</feature>
<organism evidence="3 4">
    <name type="scientific">Psychrosphaera saromensis</name>
    <dbReference type="NCBI Taxonomy" id="716813"/>
    <lineage>
        <taxon>Bacteria</taxon>
        <taxon>Pseudomonadati</taxon>
        <taxon>Pseudomonadota</taxon>
        <taxon>Gammaproteobacteria</taxon>
        <taxon>Alteromonadales</taxon>
        <taxon>Pseudoalteromonadaceae</taxon>
        <taxon>Psychrosphaera</taxon>
    </lineage>
</organism>
<protein>
    <recommendedName>
        <fullName evidence="2">Response regulatory domain-containing protein</fullName>
    </recommendedName>
</protein>
<evidence type="ECO:0000313" key="4">
    <source>
        <dbReference type="Proteomes" id="UP000239007"/>
    </source>
</evidence>
<dbReference type="SUPFAM" id="SSF52172">
    <property type="entry name" value="CheY-like"/>
    <property type="match status" value="1"/>
</dbReference>
<dbReference type="Pfam" id="PF00072">
    <property type="entry name" value="Response_reg"/>
    <property type="match status" value="1"/>
</dbReference>
<comment type="caution">
    <text evidence="3">The sequence shown here is derived from an EMBL/GenBank/DDBJ whole genome shotgun (WGS) entry which is preliminary data.</text>
</comment>
<evidence type="ECO:0000259" key="2">
    <source>
        <dbReference type="PROSITE" id="PS50110"/>
    </source>
</evidence>
<dbReference type="AlphaFoldDB" id="A0A2S7UST5"/>
<evidence type="ECO:0000256" key="1">
    <source>
        <dbReference type="PROSITE-ProRule" id="PRU00169"/>
    </source>
</evidence>
<dbReference type="GO" id="GO:0000160">
    <property type="term" value="P:phosphorelay signal transduction system"/>
    <property type="evidence" value="ECO:0007669"/>
    <property type="project" value="InterPro"/>
</dbReference>
<dbReference type="PANTHER" id="PTHR44520">
    <property type="entry name" value="RESPONSE REGULATOR RCP1-RELATED"/>
    <property type="match status" value="1"/>
</dbReference>
<dbReference type="InterPro" id="IPR011006">
    <property type="entry name" value="CheY-like_superfamily"/>
</dbReference>
<dbReference type="InterPro" id="IPR052893">
    <property type="entry name" value="TCS_response_regulator"/>
</dbReference>
<name>A0A2S7UST5_9GAMM</name>
<feature type="domain" description="Response regulatory" evidence="2">
    <location>
        <begin position="5"/>
        <end position="137"/>
    </location>
</feature>
<dbReference type="SMART" id="SM00448">
    <property type="entry name" value="REC"/>
    <property type="match status" value="1"/>
</dbReference>
<dbReference type="PROSITE" id="PS50110">
    <property type="entry name" value="RESPONSE_REGULATORY"/>
    <property type="match status" value="1"/>
</dbReference>
<evidence type="ECO:0000313" key="3">
    <source>
        <dbReference type="EMBL" id="PQJ52808.1"/>
    </source>
</evidence>
<sequence>MKQINVLIIDDCEVDRYILKRHLNKIGVMNVFEKDDGLSALQFLKNYEENLKIYKDKFPPIVIFLDINMPNIGGFEFLEKFAELRKTLELKSCVIMMYSSSDLPEDKARASSFNFVKDFLTKGEIQIDELQTKIEAL</sequence>
<accession>A0A2S7UST5</accession>
<dbReference type="EMBL" id="MSCH01000003">
    <property type="protein sequence ID" value="PQJ52808.1"/>
    <property type="molecule type" value="Genomic_DNA"/>
</dbReference>